<comment type="pathway">
    <text evidence="1 4">Purine metabolism; IMP biosynthesis via de novo pathway; N(2)-formyl-N(1)-(5-phospho-D-ribosyl)glycinamide from N(1)-(5-phospho-D-ribosyl)glycinamide (10-formyl THF route): step 1/1.</text>
</comment>
<feature type="binding site" evidence="4">
    <location>
        <position position="95"/>
    </location>
    <ligand>
        <name>(6R)-10-formyltetrahydrofolate</name>
        <dbReference type="ChEBI" id="CHEBI:195366"/>
    </ligand>
</feature>
<accession>A0A2B7YH43</accession>
<protein>
    <recommendedName>
        <fullName evidence="4">Phosphoribosylglycinamide formyltransferase</fullName>
        <ecNumber evidence="4">2.1.2.2</ecNumber>
    </recommendedName>
    <alternativeName>
        <fullName evidence="4">5'-phosphoribosylglycinamide transformylase</fullName>
    </alternativeName>
    <alternativeName>
        <fullName evidence="4">GAR transformylase</fullName>
        <shortName evidence="4">GART</shortName>
    </alternativeName>
</protein>
<feature type="binding site" evidence="4">
    <location>
        <position position="54"/>
    </location>
    <ligand>
        <name>(6R)-10-formyltetrahydrofolate</name>
        <dbReference type="ChEBI" id="CHEBI:195366"/>
    </ligand>
</feature>
<comment type="caution">
    <text evidence="4">Lacks conserved residue(s) required for the propagation of feature annotation.</text>
</comment>
<evidence type="ECO:0000259" key="5">
    <source>
        <dbReference type="Pfam" id="PF00551"/>
    </source>
</evidence>
<dbReference type="Pfam" id="PF00551">
    <property type="entry name" value="Formyl_trans_N"/>
    <property type="match status" value="1"/>
</dbReference>
<evidence type="ECO:0000313" key="7">
    <source>
        <dbReference type="Proteomes" id="UP000222862"/>
    </source>
</evidence>
<evidence type="ECO:0000256" key="2">
    <source>
        <dbReference type="ARBA" id="ARBA00022679"/>
    </source>
</evidence>
<dbReference type="CDD" id="cd08645">
    <property type="entry name" value="FMT_core_GART"/>
    <property type="match status" value="1"/>
</dbReference>
<keyword evidence="3 4" id="KW-0658">Purine biosynthesis</keyword>
<reference evidence="6 7" key="1">
    <citation type="submission" date="2017-06" db="EMBL/GenBank/DDBJ databases">
        <title>Genome sequencing of Fusobacterium nucleatum subsp. polymorphum KCOM 1232 (=ChDC F37).</title>
        <authorList>
            <person name="Kook J.-K."/>
            <person name="Park S.-N."/>
            <person name="Lim Y.K."/>
            <person name="Roh H."/>
        </authorList>
    </citation>
    <scope>NUCLEOTIDE SEQUENCE [LARGE SCALE GENOMIC DNA]</scope>
    <source>
        <strain evidence="7">KCOM 1232 ( ChDC F37)</strain>
    </source>
</reference>
<gene>
    <name evidence="4" type="primary">purN</name>
    <name evidence="6" type="ORF">RN96_07175</name>
</gene>
<comment type="caution">
    <text evidence="6">The sequence shown here is derived from an EMBL/GenBank/DDBJ whole genome shotgun (WGS) entry which is preliminary data.</text>
</comment>
<comment type="function">
    <text evidence="4">Catalyzes the transfer of a formyl group from 10-formyltetrahydrofolate to 5-phospho-ribosyl-glycinamide (GAR), producing 5-phospho-ribosyl-N-formylglycinamide (FGAR) and tetrahydrofolate.</text>
</comment>
<comment type="similarity">
    <text evidence="4">Belongs to the GART family.</text>
</comment>
<dbReference type="GO" id="GO:0006189">
    <property type="term" value="P:'de novo' IMP biosynthetic process"/>
    <property type="evidence" value="ECO:0007669"/>
    <property type="project" value="UniProtKB-UniRule"/>
</dbReference>
<dbReference type="GO" id="GO:0005829">
    <property type="term" value="C:cytosol"/>
    <property type="evidence" value="ECO:0007669"/>
    <property type="project" value="TreeGrafter"/>
</dbReference>
<sequence length="303" mass="34791">MFKIIVLVSGSGTNMLQLIKNDIKIDCIIADRECKAKNIADEYKIDFILLNRDKEISKNLLKIFEEKKPDLIVLAGFLSILDGEILEKYKNKIINIHPSLLPKYGGKGMYGLKVHQAVFENGDKESGCTVHYVTSDVDAGEIIGQDKVDISMAKSPEEIQKIVLEKEWKLLPRVVKELIENNECDINEKRAEQLLRKYGFDFKNIDKNEIIELINKEINDFQEGSSEYIRLLCGYLYCLGDSSDVPLIEKAKYDINFDVGCMIDGEWIDSLENNGVEDEKKHIRTREEIIKAFVSYCKTYFNL</sequence>
<evidence type="ECO:0000256" key="4">
    <source>
        <dbReference type="HAMAP-Rule" id="MF_01930"/>
    </source>
</evidence>
<comment type="catalytic activity">
    <reaction evidence="4">
        <text>N(1)-(5-phospho-beta-D-ribosyl)glycinamide + (6R)-10-formyltetrahydrofolate = N(2)-formyl-N(1)-(5-phospho-beta-D-ribosyl)glycinamide + (6S)-5,6,7,8-tetrahydrofolate + H(+)</text>
        <dbReference type="Rhea" id="RHEA:15053"/>
        <dbReference type="ChEBI" id="CHEBI:15378"/>
        <dbReference type="ChEBI" id="CHEBI:57453"/>
        <dbReference type="ChEBI" id="CHEBI:143788"/>
        <dbReference type="ChEBI" id="CHEBI:147286"/>
        <dbReference type="ChEBI" id="CHEBI:195366"/>
        <dbReference type="EC" id="2.1.2.2"/>
    </reaction>
</comment>
<organism evidence="6 7">
    <name type="scientific">Fusobacterium nucleatum subsp. polymorphum</name>
    <name type="common">Fusobacterium polymorphum</name>
    <dbReference type="NCBI Taxonomy" id="76857"/>
    <lineage>
        <taxon>Bacteria</taxon>
        <taxon>Fusobacteriati</taxon>
        <taxon>Fusobacteriota</taxon>
        <taxon>Fusobacteriia</taxon>
        <taxon>Fusobacteriales</taxon>
        <taxon>Fusobacteriaceae</taxon>
        <taxon>Fusobacterium</taxon>
    </lineage>
</organism>
<feature type="binding site" evidence="4">
    <location>
        <begin position="12"/>
        <end position="14"/>
    </location>
    <ligand>
        <name>N(1)-(5-phospho-beta-D-ribosyl)glycinamide</name>
        <dbReference type="ChEBI" id="CHEBI:143788"/>
    </ligand>
</feature>
<dbReference type="UniPathway" id="UPA00074">
    <property type="reaction ID" value="UER00126"/>
</dbReference>
<dbReference type="GO" id="GO:0004644">
    <property type="term" value="F:phosphoribosylglycinamide formyltransferase activity"/>
    <property type="evidence" value="ECO:0007669"/>
    <property type="project" value="UniProtKB-UniRule"/>
</dbReference>
<feature type="active site" description="Proton donor" evidence="4">
    <location>
        <position position="97"/>
    </location>
</feature>
<proteinExistence type="inferred from homology"/>
<dbReference type="SUPFAM" id="SSF53328">
    <property type="entry name" value="Formyltransferase"/>
    <property type="match status" value="1"/>
</dbReference>
<dbReference type="AlphaFoldDB" id="A0A2B7YH43"/>
<feature type="domain" description="Formyl transferase N-terminal" evidence="5">
    <location>
        <begin position="3"/>
        <end position="175"/>
    </location>
</feature>
<dbReference type="InterPro" id="IPR004607">
    <property type="entry name" value="GART"/>
</dbReference>
<evidence type="ECO:0000256" key="1">
    <source>
        <dbReference type="ARBA" id="ARBA00005054"/>
    </source>
</evidence>
<dbReference type="EMBL" id="NJGI01000004">
    <property type="protein sequence ID" value="PGH20866.1"/>
    <property type="molecule type" value="Genomic_DNA"/>
</dbReference>
<dbReference type="Gene3D" id="3.40.50.170">
    <property type="entry name" value="Formyl transferase, N-terminal domain"/>
    <property type="match status" value="1"/>
</dbReference>
<dbReference type="PANTHER" id="PTHR43369">
    <property type="entry name" value="PHOSPHORIBOSYLGLYCINAMIDE FORMYLTRANSFERASE"/>
    <property type="match status" value="1"/>
</dbReference>
<feature type="site" description="Raises pKa of active site His" evidence="4">
    <location>
        <position position="138"/>
    </location>
</feature>
<dbReference type="Proteomes" id="UP000222862">
    <property type="component" value="Unassembled WGS sequence"/>
</dbReference>
<keyword evidence="2 4" id="KW-0808">Transferase</keyword>
<dbReference type="EC" id="2.1.2.2" evidence="4"/>
<dbReference type="InterPro" id="IPR002376">
    <property type="entry name" value="Formyl_transf_N"/>
</dbReference>
<name>A0A2B7YH43_FUSNP</name>
<evidence type="ECO:0000313" key="6">
    <source>
        <dbReference type="EMBL" id="PGH20866.1"/>
    </source>
</evidence>
<dbReference type="PANTHER" id="PTHR43369:SF2">
    <property type="entry name" value="PHOSPHORIBOSYLGLYCINAMIDE FORMYLTRANSFERASE"/>
    <property type="match status" value="1"/>
</dbReference>
<dbReference type="HAMAP" id="MF_01930">
    <property type="entry name" value="PurN"/>
    <property type="match status" value="1"/>
</dbReference>
<dbReference type="InterPro" id="IPR036477">
    <property type="entry name" value="Formyl_transf_N_sf"/>
</dbReference>
<evidence type="ECO:0000256" key="3">
    <source>
        <dbReference type="ARBA" id="ARBA00022755"/>
    </source>
</evidence>